<dbReference type="PANTHER" id="PTHR11705:SF143">
    <property type="entry name" value="SLL0236 PROTEIN"/>
    <property type="match status" value="1"/>
</dbReference>
<evidence type="ECO:0000256" key="2">
    <source>
        <dbReference type="ARBA" id="ARBA00005988"/>
    </source>
</evidence>
<dbReference type="EMBL" id="JAZHOG010000001">
    <property type="protein sequence ID" value="MEJ8566461.1"/>
    <property type="molecule type" value="Genomic_DNA"/>
</dbReference>
<evidence type="ECO:0000256" key="6">
    <source>
        <dbReference type="ARBA" id="ARBA00023049"/>
    </source>
</evidence>
<evidence type="ECO:0000313" key="11">
    <source>
        <dbReference type="Proteomes" id="UP001359886"/>
    </source>
</evidence>
<reference evidence="10 11" key="1">
    <citation type="submission" date="2024-02" db="EMBL/GenBank/DDBJ databases">
        <title>A novel Wenzhouxiangellaceae bacterium, isolated from coastal sediments.</title>
        <authorList>
            <person name="Du Z.-J."/>
            <person name="Ye Y.-Q."/>
            <person name="Zhang X.-Y."/>
        </authorList>
    </citation>
    <scope>NUCLEOTIDE SEQUENCE [LARGE SCALE GENOMIC DNA]</scope>
    <source>
        <strain evidence="10 11">CH-27</strain>
    </source>
</reference>
<comment type="caution">
    <text evidence="10">The sequence shown here is derived from an EMBL/GenBank/DDBJ whole genome shotgun (WGS) entry which is preliminary data.</text>
</comment>
<sequence length="592" mass="65531">MKPIFAGYSRFPQFLLLIAMGAPLAWGAQAPRIKFDHVHTYAEVVSYLEEVVAAYPEITRLHTIGQSYLGKDLLVLELTNRETGDGLDKPGYWIDGNLHAGEVAGGEIALHTIKTLTSGYGSDPKITSVLDDKVFYIMPKLNPDGSDHVITRPDNLRSVVRPFDDDGDGQKDEDPGEDLNGDGYITMMRVRDPNGALRTSPDDPRLMVSVTDGDDPTDWQGEWTVYTEGVDSDGDGRFNEDGVGGIDINRNFPENWQPHPISYQPGPYPLSEAESRAVVDFQLTLPNLTGLINYHMSGNVAVYPPSNQRVDPLSGDKVRASFEDEKIYKRMGGKIADLVKDDVEVNVFKIHGASPASWHGSIWGTYVDWAYFQNGIFSWIFEFGVYPQTTAALPARPSESERLRISDKMGGKLFVDWQPYDHPQLGEVEIGGFLRKIYMPDYGTYTSIGCLPGERYDRLLEAHTNWHLYLIEQSPLVRVTETQVEALDGDLVRIRARIENTGLLPSYVTQQALDTGIAVPVRANIELHNAALLSGSASMEIGHLEGGSSRSGKRRAWVEWLAKTQAGNGTPMATVTAVSQKGGTDSRNLELR</sequence>
<evidence type="ECO:0000256" key="3">
    <source>
        <dbReference type="ARBA" id="ARBA00022670"/>
    </source>
</evidence>
<keyword evidence="3" id="KW-0645">Protease</keyword>
<dbReference type="PRINTS" id="PR00765">
    <property type="entry name" value="CRBOXYPTASEA"/>
</dbReference>
<organism evidence="10 11">
    <name type="scientific">Elongatibacter sediminis</name>
    <dbReference type="NCBI Taxonomy" id="3119006"/>
    <lineage>
        <taxon>Bacteria</taxon>
        <taxon>Pseudomonadati</taxon>
        <taxon>Pseudomonadota</taxon>
        <taxon>Gammaproteobacteria</taxon>
        <taxon>Chromatiales</taxon>
        <taxon>Wenzhouxiangellaceae</taxon>
        <taxon>Elongatibacter</taxon>
    </lineage>
</organism>
<keyword evidence="6" id="KW-0482">Metalloprotease</keyword>
<dbReference type="Gene3D" id="3.40.630.10">
    <property type="entry name" value="Zn peptidases"/>
    <property type="match status" value="1"/>
</dbReference>
<evidence type="ECO:0000256" key="5">
    <source>
        <dbReference type="ARBA" id="ARBA00022833"/>
    </source>
</evidence>
<protein>
    <submittedName>
        <fullName evidence="10">M14 family metallopeptidase</fullName>
    </submittedName>
</protein>
<dbReference type="GO" id="GO:0004181">
    <property type="term" value="F:metallocarboxypeptidase activity"/>
    <property type="evidence" value="ECO:0007669"/>
    <property type="project" value="InterPro"/>
</dbReference>
<dbReference type="RefSeq" id="WP_354693779.1">
    <property type="nucleotide sequence ID" value="NZ_JAZHOG010000001.1"/>
</dbReference>
<dbReference type="Proteomes" id="UP001359886">
    <property type="component" value="Unassembled WGS sequence"/>
</dbReference>
<dbReference type="CDD" id="cd06905">
    <property type="entry name" value="M14-like"/>
    <property type="match status" value="1"/>
</dbReference>
<keyword evidence="4" id="KW-0378">Hydrolase</keyword>
<dbReference type="GO" id="GO:0006508">
    <property type="term" value="P:proteolysis"/>
    <property type="evidence" value="ECO:0007669"/>
    <property type="project" value="UniProtKB-KW"/>
</dbReference>
<dbReference type="InterPro" id="IPR000834">
    <property type="entry name" value="Peptidase_M14"/>
</dbReference>
<evidence type="ECO:0000256" key="4">
    <source>
        <dbReference type="ARBA" id="ARBA00022801"/>
    </source>
</evidence>
<proteinExistence type="inferred from homology"/>
<comment type="cofactor">
    <cofactor evidence="1">
        <name>Zn(2+)</name>
        <dbReference type="ChEBI" id="CHEBI:29105"/>
    </cofactor>
</comment>
<evidence type="ECO:0000256" key="1">
    <source>
        <dbReference type="ARBA" id="ARBA00001947"/>
    </source>
</evidence>
<keyword evidence="11" id="KW-1185">Reference proteome</keyword>
<keyword evidence="5" id="KW-0862">Zinc</keyword>
<evidence type="ECO:0000256" key="7">
    <source>
        <dbReference type="PROSITE-ProRule" id="PRU01379"/>
    </source>
</evidence>
<evidence type="ECO:0000313" key="10">
    <source>
        <dbReference type="EMBL" id="MEJ8566461.1"/>
    </source>
</evidence>
<accession>A0AAW9RAH5</accession>
<name>A0AAW9RAH5_9GAMM</name>
<feature type="domain" description="Peptidase M14" evidence="9">
    <location>
        <begin position="37"/>
        <end position="413"/>
    </location>
</feature>
<feature type="region of interest" description="Disordered" evidence="8">
    <location>
        <begin position="158"/>
        <end position="183"/>
    </location>
</feature>
<dbReference type="GO" id="GO:0008270">
    <property type="term" value="F:zinc ion binding"/>
    <property type="evidence" value="ECO:0007669"/>
    <property type="project" value="InterPro"/>
</dbReference>
<evidence type="ECO:0000256" key="8">
    <source>
        <dbReference type="SAM" id="MobiDB-lite"/>
    </source>
</evidence>
<evidence type="ECO:0000259" key="9">
    <source>
        <dbReference type="PROSITE" id="PS52035"/>
    </source>
</evidence>
<dbReference type="Pfam" id="PF00246">
    <property type="entry name" value="Peptidase_M14"/>
    <property type="match status" value="2"/>
</dbReference>
<feature type="compositionally biased region" description="Basic and acidic residues" evidence="8">
    <location>
        <begin position="162"/>
        <end position="173"/>
    </location>
</feature>
<dbReference type="AlphaFoldDB" id="A0AAW9RAH5"/>
<gene>
    <name evidence="10" type="ORF">V3330_02380</name>
</gene>
<dbReference type="GO" id="GO:0005615">
    <property type="term" value="C:extracellular space"/>
    <property type="evidence" value="ECO:0007669"/>
    <property type="project" value="TreeGrafter"/>
</dbReference>
<dbReference type="SMART" id="SM00631">
    <property type="entry name" value="Zn_pept"/>
    <property type="match status" value="1"/>
</dbReference>
<dbReference type="PANTHER" id="PTHR11705">
    <property type="entry name" value="PROTEASE FAMILY M14 CARBOXYPEPTIDASE A,B"/>
    <property type="match status" value="1"/>
</dbReference>
<feature type="active site" description="Proton donor/acceptor" evidence="7">
    <location>
        <position position="382"/>
    </location>
</feature>
<dbReference type="PROSITE" id="PS52035">
    <property type="entry name" value="PEPTIDASE_M14"/>
    <property type="match status" value="1"/>
</dbReference>
<dbReference type="SUPFAM" id="SSF53187">
    <property type="entry name" value="Zn-dependent exopeptidases"/>
    <property type="match status" value="1"/>
</dbReference>
<comment type="similarity">
    <text evidence="2 7">Belongs to the peptidase M14 family.</text>
</comment>